<organism evidence="1 2">
    <name type="scientific">Palleronia pelagia</name>
    <dbReference type="NCBI Taxonomy" id="387096"/>
    <lineage>
        <taxon>Bacteria</taxon>
        <taxon>Pseudomonadati</taxon>
        <taxon>Pseudomonadota</taxon>
        <taxon>Alphaproteobacteria</taxon>
        <taxon>Rhodobacterales</taxon>
        <taxon>Roseobacteraceae</taxon>
        <taxon>Palleronia</taxon>
    </lineage>
</organism>
<dbReference type="OrthoDB" id="7816979at2"/>
<evidence type="ECO:0008006" key="3">
    <source>
        <dbReference type="Google" id="ProtNLM"/>
    </source>
</evidence>
<dbReference type="Proteomes" id="UP000199372">
    <property type="component" value="Unassembled WGS sequence"/>
</dbReference>
<dbReference type="RefSeq" id="WP_091846145.1">
    <property type="nucleotide sequence ID" value="NZ_FOCM01000007.1"/>
</dbReference>
<proteinExistence type="predicted"/>
<evidence type="ECO:0000313" key="1">
    <source>
        <dbReference type="EMBL" id="SEN85496.1"/>
    </source>
</evidence>
<reference evidence="2" key="1">
    <citation type="submission" date="2016-10" db="EMBL/GenBank/DDBJ databases">
        <authorList>
            <person name="Varghese N."/>
            <person name="Submissions S."/>
        </authorList>
    </citation>
    <scope>NUCLEOTIDE SEQUENCE [LARGE SCALE GENOMIC DNA]</scope>
    <source>
        <strain evidence="2">DSM 26893</strain>
    </source>
</reference>
<gene>
    <name evidence="1" type="ORF">SAMN04488011_1077</name>
</gene>
<keyword evidence="2" id="KW-1185">Reference proteome</keyword>
<dbReference type="EMBL" id="FOCM01000007">
    <property type="protein sequence ID" value="SEN85496.1"/>
    <property type="molecule type" value="Genomic_DNA"/>
</dbReference>
<accession>A0A1H8JZ10</accession>
<sequence>MTDQPMRISFHIGAHMTEGERLIKSLLRNRDALDHAGVCVPGPSRYRPVLRDVLNTLGGMPADPDTQDAVLETILEGADPDHLVLSNSSFISVPAMAVGEDQLYPRMYKAGWLRNIFPDHPVDFHLCVRDMTTFLPAVVSAAGDDVGYDRLMGGTDPRQLRWSVPVRQLLEACPDATLTLWCYEDMPLLWEELMRTMAGVGPDLHLTGRFDLTRHLMCDEGMPRLRAYLAAHPPKSRTIERQITAAFLDKFADPDAILAQPDLPGWDQDLLDDLTTIYEADLGDIARMDRVRILSR</sequence>
<evidence type="ECO:0000313" key="2">
    <source>
        <dbReference type="Proteomes" id="UP000199372"/>
    </source>
</evidence>
<name>A0A1H8JZ10_9RHOB</name>
<dbReference type="AlphaFoldDB" id="A0A1H8JZ10"/>
<protein>
    <recommendedName>
        <fullName evidence="3">Sulfotransferase family protein</fullName>
    </recommendedName>
</protein>